<feature type="chain" id="PRO_5042905480" evidence="1">
    <location>
        <begin position="18"/>
        <end position="179"/>
    </location>
</feature>
<dbReference type="EMBL" id="MU853800">
    <property type="protein sequence ID" value="KAK3940169.1"/>
    <property type="molecule type" value="Genomic_DNA"/>
</dbReference>
<protein>
    <submittedName>
        <fullName evidence="2">Uncharacterized protein</fullName>
    </submittedName>
</protein>
<gene>
    <name evidence="2" type="ORF">QBC46DRAFT_341880</name>
</gene>
<accession>A0AAN6N831</accession>
<dbReference type="AlphaFoldDB" id="A0AAN6N831"/>
<proteinExistence type="predicted"/>
<name>A0AAN6N831_9PEZI</name>
<keyword evidence="3" id="KW-1185">Reference proteome</keyword>
<comment type="caution">
    <text evidence="2">The sequence shown here is derived from an EMBL/GenBank/DDBJ whole genome shotgun (WGS) entry which is preliminary data.</text>
</comment>
<evidence type="ECO:0000313" key="3">
    <source>
        <dbReference type="Proteomes" id="UP001303473"/>
    </source>
</evidence>
<feature type="signal peptide" evidence="1">
    <location>
        <begin position="1"/>
        <end position="17"/>
    </location>
</feature>
<evidence type="ECO:0000256" key="1">
    <source>
        <dbReference type="SAM" id="SignalP"/>
    </source>
</evidence>
<evidence type="ECO:0000313" key="2">
    <source>
        <dbReference type="EMBL" id="KAK3940169.1"/>
    </source>
</evidence>
<organism evidence="2 3">
    <name type="scientific">Diplogelasinospora grovesii</name>
    <dbReference type="NCBI Taxonomy" id="303347"/>
    <lineage>
        <taxon>Eukaryota</taxon>
        <taxon>Fungi</taxon>
        <taxon>Dikarya</taxon>
        <taxon>Ascomycota</taxon>
        <taxon>Pezizomycotina</taxon>
        <taxon>Sordariomycetes</taxon>
        <taxon>Sordariomycetidae</taxon>
        <taxon>Sordariales</taxon>
        <taxon>Diplogelasinosporaceae</taxon>
        <taxon>Diplogelasinospora</taxon>
    </lineage>
</organism>
<sequence>MFRNFSLLLLLTAASYALPIPRPIPPRATSSQPGPHASCGSLRDVVSRPYHSREIYHAAVRKLKAESGGLLDLEEWEPIVALWGLTDAEARCEHDRRLLFPGPFRLWGVWMAARAGWDAADCKRHVQLQTTEWLSIWQEDREKRGLTGGFEEVILAEIERRERRKQEREERLARGDGEL</sequence>
<reference evidence="3" key="1">
    <citation type="journal article" date="2023" name="Mol. Phylogenet. Evol.">
        <title>Genome-scale phylogeny and comparative genomics of the fungal order Sordariales.</title>
        <authorList>
            <person name="Hensen N."/>
            <person name="Bonometti L."/>
            <person name="Westerberg I."/>
            <person name="Brannstrom I.O."/>
            <person name="Guillou S."/>
            <person name="Cros-Aarteil S."/>
            <person name="Calhoun S."/>
            <person name="Haridas S."/>
            <person name="Kuo A."/>
            <person name="Mondo S."/>
            <person name="Pangilinan J."/>
            <person name="Riley R."/>
            <person name="LaButti K."/>
            <person name="Andreopoulos B."/>
            <person name="Lipzen A."/>
            <person name="Chen C."/>
            <person name="Yan M."/>
            <person name="Daum C."/>
            <person name="Ng V."/>
            <person name="Clum A."/>
            <person name="Steindorff A."/>
            <person name="Ohm R.A."/>
            <person name="Martin F."/>
            <person name="Silar P."/>
            <person name="Natvig D.O."/>
            <person name="Lalanne C."/>
            <person name="Gautier V."/>
            <person name="Ament-Velasquez S.L."/>
            <person name="Kruys A."/>
            <person name="Hutchinson M.I."/>
            <person name="Powell A.J."/>
            <person name="Barry K."/>
            <person name="Miller A.N."/>
            <person name="Grigoriev I.V."/>
            <person name="Debuchy R."/>
            <person name="Gladieux P."/>
            <person name="Hiltunen Thoren M."/>
            <person name="Johannesson H."/>
        </authorList>
    </citation>
    <scope>NUCLEOTIDE SEQUENCE [LARGE SCALE GENOMIC DNA]</scope>
    <source>
        <strain evidence="3">CBS 340.73</strain>
    </source>
</reference>
<keyword evidence="1" id="KW-0732">Signal</keyword>
<dbReference type="Proteomes" id="UP001303473">
    <property type="component" value="Unassembled WGS sequence"/>
</dbReference>